<comment type="similarity">
    <text evidence="4">Belongs to the cyclic nucleotide phosphodiesterase class-III family.</text>
</comment>
<feature type="domain" description="Calcineurin-like phosphoesterase" evidence="5">
    <location>
        <begin position="3"/>
        <end position="188"/>
    </location>
</feature>
<dbReference type="AlphaFoldDB" id="M0QEM6"/>
<dbReference type="Gene3D" id="3.60.21.10">
    <property type="match status" value="1"/>
</dbReference>
<proteinExistence type="inferred from homology"/>
<evidence type="ECO:0000313" key="7">
    <source>
        <dbReference type="Proteomes" id="UP000011666"/>
    </source>
</evidence>
<name>M0QEM6_9ACTN</name>
<organism evidence="6 7">
    <name type="scientific">Gordonia soli NBRC 108243</name>
    <dbReference type="NCBI Taxonomy" id="1223545"/>
    <lineage>
        <taxon>Bacteria</taxon>
        <taxon>Bacillati</taxon>
        <taxon>Actinomycetota</taxon>
        <taxon>Actinomycetes</taxon>
        <taxon>Mycobacteriales</taxon>
        <taxon>Gordoniaceae</taxon>
        <taxon>Gordonia</taxon>
    </lineage>
</organism>
<comment type="caution">
    <text evidence="6">The sequence shown here is derived from an EMBL/GenBank/DDBJ whole genome shotgun (WGS) entry which is preliminary data.</text>
</comment>
<reference evidence="6 7" key="1">
    <citation type="submission" date="2013-01" db="EMBL/GenBank/DDBJ databases">
        <title>Whole genome shotgun sequence of Gordonia soli NBRC 108243.</title>
        <authorList>
            <person name="Isaki-Nakamura S."/>
            <person name="Hosoyama A."/>
            <person name="Tsuchikane K."/>
            <person name="Ando Y."/>
            <person name="Baba S."/>
            <person name="Ohji S."/>
            <person name="Hamada M."/>
            <person name="Tamura T."/>
            <person name="Yamazoe A."/>
            <person name="Yamazaki S."/>
            <person name="Fujita N."/>
        </authorList>
    </citation>
    <scope>NUCLEOTIDE SEQUENCE [LARGE SCALE GENOMIC DNA]</scope>
    <source>
        <strain evidence="6 7">NBRC 108243</strain>
    </source>
</reference>
<dbReference type="PANTHER" id="PTHR42988:SF2">
    <property type="entry name" value="CYCLIC NUCLEOTIDE PHOSPHODIESTERASE CBUA0032-RELATED"/>
    <property type="match status" value="1"/>
</dbReference>
<evidence type="ECO:0000256" key="3">
    <source>
        <dbReference type="ARBA" id="ARBA00023004"/>
    </source>
</evidence>
<dbReference type="EMBL" id="BANX01000005">
    <property type="protein sequence ID" value="GAC67058.1"/>
    <property type="molecule type" value="Genomic_DNA"/>
</dbReference>
<dbReference type="InterPro" id="IPR050884">
    <property type="entry name" value="CNP_phosphodiesterase-III"/>
</dbReference>
<gene>
    <name evidence="6" type="ORF">GS4_05_02710</name>
</gene>
<keyword evidence="7" id="KW-1185">Reference proteome</keyword>
<dbReference type="InterPro" id="IPR004843">
    <property type="entry name" value="Calcineurin-like_PHP"/>
</dbReference>
<evidence type="ECO:0000256" key="1">
    <source>
        <dbReference type="ARBA" id="ARBA00022723"/>
    </source>
</evidence>
<evidence type="ECO:0000256" key="2">
    <source>
        <dbReference type="ARBA" id="ARBA00022801"/>
    </source>
</evidence>
<dbReference type="SUPFAM" id="SSF56300">
    <property type="entry name" value="Metallo-dependent phosphatases"/>
    <property type="match status" value="1"/>
</dbReference>
<dbReference type="STRING" id="1223545.GS4_05_02710"/>
<sequence length="245" mass="26424">MFVVAHISDLHFNGTTHNRGRIESTLQYINDRAAGIDALLVTGDIGDEGLESEYREAAEVLRSPLPMLVTAGNHDDRAPLQRHLLGRDGAAPVNTARTVGDVLLLVADSSIPGSNDGYLTDETLAWMSDEIDRAPADAPVLVAFHHPPVSLAMPFMDSIRQTGEDRLAELVTRHPNITAFLCGHAHTPAVTRFADRPLCTAPGVSSTLNLPFEGEDVINEGQPPGLAFHVLDGPRFTTHFRSVVG</sequence>
<evidence type="ECO:0000313" key="6">
    <source>
        <dbReference type="EMBL" id="GAC67058.1"/>
    </source>
</evidence>
<dbReference type="GO" id="GO:0016787">
    <property type="term" value="F:hydrolase activity"/>
    <property type="evidence" value="ECO:0007669"/>
    <property type="project" value="UniProtKB-KW"/>
</dbReference>
<keyword evidence="1" id="KW-0479">Metal-binding</keyword>
<protein>
    <submittedName>
        <fullName evidence="6">Putative 3',5'-cyclic-nucleotide phosphodiesterase</fullName>
    </submittedName>
</protein>
<dbReference type="GO" id="GO:0046872">
    <property type="term" value="F:metal ion binding"/>
    <property type="evidence" value="ECO:0007669"/>
    <property type="project" value="UniProtKB-KW"/>
</dbReference>
<dbReference type="OrthoDB" id="5241795at2"/>
<dbReference type="Pfam" id="PF00149">
    <property type="entry name" value="Metallophos"/>
    <property type="match status" value="1"/>
</dbReference>
<dbReference type="PANTHER" id="PTHR42988">
    <property type="entry name" value="PHOSPHOHYDROLASE"/>
    <property type="match status" value="1"/>
</dbReference>
<evidence type="ECO:0000256" key="4">
    <source>
        <dbReference type="ARBA" id="ARBA00025742"/>
    </source>
</evidence>
<evidence type="ECO:0000259" key="5">
    <source>
        <dbReference type="Pfam" id="PF00149"/>
    </source>
</evidence>
<dbReference type="Proteomes" id="UP000011666">
    <property type="component" value="Unassembled WGS sequence"/>
</dbReference>
<keyword evidence="3" id="KW-0408">Iron</keyword>
<keyword evidence="2" id="KW-0378">Hydrolase</keyword>
<dbReference type="eggNOG" id="COG1409">
    <property type="taxonomic scope" value="Bacteria"/>
</dbReference>
<accession>M0QEM6</accession>
<dbReference type="InterPro" id="IPR029052">
    <property type="entry name" value="Metallo-depent_PP-like"/>
</dbReference>
<dbReference type="RefSeq" id="WP_007617829.1">
    <property type="nucleotide sequence ID" value="NZ_BANX01000005.1"/>
</dbReference>